<dbReference type="AlphaFoldDB" id="A0A1I7WTM0"/>
<dbReference type="Proteomes" id="UP000095283">
    <property type="component" value="Unplaced"/>
</dbReference>
<evidence type="ECO:0000313" key="1">
    <source>
        <dbReference type="Proteomes" id="UP000095283"/>
    </source>
</evidence>
<protein>
    <submittedName>
        <fullName evidence="2">Uncharacterized protein</fullName>
    </submittedName>
</protein>
<proteinExistence type="predicted"/>
<sequence length="29" mass="3358">MDYRIVTILMSALCRFCVIDNLKIVSINI</sequence>
<keyword evidence="1" id="KW-1185">Reference proteome</keyword>
<dbReference type="WBParaSite" id="Hba_08532">
    <property type="protein sequence ID" value="Hba_08532"/>
    <property type="gene ID" value="Hba_08532"/>
</dbReference>
<evidence type="ECO:0000313" key="2">
    <source>
        <dbReference type="WBParaSite" id="Hba_08532"/>
    </source>
</evidence>
<reference evidence="2" key="1">
    <citation type="submission" date="2016-11" db="UniProtKB">
        <authorList>
            <consortium name="WormBaseParasite"/>
        </authorList>
    </citation>
    <scope>IDENTIFICATION</scope>
</reference>
<name>A0A1I7WTM0_HETBA</name>
<organism evidence="1 2">
    <name type="scientific">Heterorhabditis bacteriophora</name>
    <name type="common">Entomopathogenic nematode worm</name>
    <dbReference type="NCBI Taxonomy" id="37862"/>
    <lineage>
        <taxon>Eukaryota</taxon>
        <taxon>Metazoa</taxon>
        <taxon>Ecdysozoa</taxon>
        <taxon>Nematoda</taxon>
        <taxon>Chromadorea</taxon>
        <taxon>Rhabditida</taxon>
        <taxon>Rhabditina</taxon>
        <taxon>Rhabditomorpha</taxon>
        <taxon>Strongyloidea</taxon>
        <taxon>Heterorhabditidae</taxon>
        <taxon>Heterorhabditis</taxon>
    </lineage>
</organism>
<accession>A0A1I7WTM0</accession>